<feature type="domain" description="CAAX prenyl protease 2/Lysostaphin resistance protein A-like" evidence="3">
    <location>
        <begin position="104"/>
        <end position="202"/>
    </location>
</feature>
<feature type="transmembrane region" description="Helical" evidence="2">
    <location>
        <begin position="75"/>
        <end position="93"/>
    </location>
</feature>
<feature type="transmembrane region" description="Helical" evidence="2">
    <location>
        <begin position="34"/>
        <end position="54"/>
    </location>
</feature>
<dbReference type="Pfam" id="PF02517">
    <property type="entry name" value="Rce1-like"/>
    <property type="match status" value="1"/>
</dbReference>
<comment type="caution">
    <text evidence="4">The sequence shown here is derived from an EMBL/GenBank/DDBJ whole genome shotgun (WGS) entry which is preliminary data.</text>
</comment>
<proteinExistence type="inferred from homology"/>
<feature type="transmembrane region" description="Helical" evidence="2">
    <location>
        <begin position="105"/>
        <end position="123"/>
    </location>
</feature>
<dbReference type="RefSeq" id="WP_137645988.1">
    <property type="nucleotide sequence ID" value="NZ_BAABRM010000032.1"/>
</dbReference>
<sequence length="256" mass="28117">MHDVKHGLVPALILLLLVPGLFFAAALSAHPLGIPTIYGGIFQDAVALVGVWLFNRFVTHVPVKFWNGRHAAQQLQHSLPAMVIIGLLVYANVVRLLAGPFLPQIFIYLGYILLIGLTEEYIFRGTFIPLLARAFPGHNLLVVLLSSLLFGGLHLMNITHLSLTYVLPQILFAMAIGTFFAGIYISTRNLMIPILLHAATDLSVVVQFTQHPTSSANLNFSPQIALSVSLFYGVVFLIALLVTARQVRHVTIATHR</sequence>
<reference evidence="4 5" key="1">
    <citation type="submission" date="2024-09" db="EMBL/GenBank/DDBJ databases">
        <authorList>
            <person name="Sun Q."/>
            <person name="Mori K."/>
        </authorList>
    </citation>
    <scope>NUCLEOTIDE SEQUENCE [LARGE SCALE GENOMIC DNA]</scope>
    <source>
        <strain evidence="4 5">TBRC 4575</strain>
    </source>
</reference>
<keyword evidence="4" id="KW-0378">Hydrolase</keyword>
<keyword evidence="2" id="KW-0812">Transmembrane</keyword>
<feature type="transmembrane region" description="Helical" evidence="2">
    <location>
        <begin position="220"/>
        <end position="242"/>
    </location>
</feature>
<name>A0ABV6K5K9_9LACO</name>
<keyword evidence="5" id="KW-1185">Reference proteome</keyword>
<feature type="transmembrane region" description="Helical" evidence="2">
    <location>
        <begin position="135"/>
        <end position="156"/>
    </location>
</feature>
<keyword evidence="2" id="KW-1133">Transmembrane helix</keyword>
<organism evidence="4 5">
    <name type="scientific">Lactiplantibacillus plajomi</name>
    <dbReference type="NCBI Taxonomy" id="1457217"/>
    <lineage>
        <taxon>Bacteria</taxon>
        <taxon>Bacillati</taxon>
        <taxon>Bacillota</taxon>
        <taxon>Bacilli</taxon>
        <taxon>Lactobacillales</taxon>
        <taxon>Lactobacillaceae</taxon>
        <taxon>Lactiplantibacillus</taxon>
    </lineage>
</organism>
<dbReference type="EC" id="3.4.-.-" evidence="4"/>
<dbReference type="Proteomes" id="UP001589855">
    <property type="component" value="Unassembled WGS sequence"/>
</dbReference>
<dbReference type="EMBL" id="JBHLUK010000054">
    <property type="protein sequence ID" value="MFC0423570.1"/>
    <property type="molecule type" value="Genomic_DNA"/>
</dbReference>
<accession>A0ABV6K5K9</accession>
<evidence type="ECO:0000313" key="5">
    <source>
        <dbReference type="Proteomes" id="UP001589855"/>
    </source>
</evidence>
<dbReference type="InterPro" id="IPR003675">
    <property type="entry name" value="Rce1/LyrA-like_dom"/>
</dbReference>
<evidence type="ECO:0000256" key="2">
    <source>
        <dbReference type="SAM" id="Phobius"/>
    </source>
</evidence>
<keyword evidence="2" id="KW-0472">Membrane</keyword>
<evidence type="ECO:0000259" key="3">
    <source>
        <dbReference type="Pfam" id="PF02517"/>
    </source>
</evidence>
<feature type="transmembrane region" description="Helical" evidence="2">
    <location>
        <begin position="162"/>
        <end position="183"/>
    </location>
</feature>
<evidence type="ECO:0000313" key="4">
    <source>
        <dbReference type="EMBL" id="MFC0423570.1"/>
    </source>
</evidence>
<protein>
    <submittedName>
        <fullName evidence="4">CPBP family intramembrane glutamic endopeptidase</fullName>
        <ecNumber evidence="4">3.4.-.-</ecNumber>
    </submittedName>
</protein>
<dbReference type="GO" id="GO:0016787">
    <property type="term" value="F:hydrolase activity"/>
    <property type="evidence" value="ECO:0007669"/>
    <property type="project" value="UniProtKB-KW"/>
</dbReference>
<comment type="similarity">
    <text evidence="1">Belongs to the UPF0177 family.</text>
</comment>
<evidence type="ECO:0000256" key="1">
    <source>
        <dbReference type="ARBA" id="ARBA00009067"/>
    </source>
</evidence>
<feature type="transmembrane region" description="Helical" evidence="2">
    <location>
        <begin position="190"/>
        <end position="208"/>
    </location>
</feature>
<gene>
    <name evidence="4" type="ORF">ACFFGS_05475</name>
</gene>